<keyword evidence="9" id="KW-1185">Reference proteome</keyword>
<evidence type="ECO:0000256" key="5">
    <source>
        <dbReference type="SAM" id="MobiDB-lite"/>
    </source>
</evidence>
<dbReference type="GO" id="GO:0000500">
    <property type="term" value="C:RNA polymerase I upstream activating factor complex"/>
    <property type="evidence" value="ECO:0007669"/>
    <property type="project" value="UniProtKB-ARBA"/>
</dbReference>
<dbReference type="Pfam" id="PF08766">
    <property type="entry name" value="DEK_C"/>
    <property type="match status" value="1"/>
</dbReference>
<organism evidence="8 9">
    <name type="scientific">Deinandra increscens subsp. villosa</name>
    <dbReference type="NCBI Taxonomy" id="3103831"/>
    <lineage>
        <taxon>Eukaryota</taxon>
        <taxon>Viridiplantae</taxon>
        <taxon>Streptophyta</taxon>
        <taxon>Embryophyta</taxon>
        <taxon>Tracheophyta</taxon>
        <taxon>Spermatophyta</taxon>
        <taxon>Magnoliopsida</taxon>
        <taxon>eudicotyledons</taxon>
        <taxon>Gunneridae</taxon>
        <taxon>Pentapetalae</taxon>
        <taxon>asterids</taxon>
        <taxon>campanulids</taxon>
        <taxon>Asterales</taxon>
        <taxon>Asteraceae</taxon>
        <taxon>Asteroideae</taxon>
        <taxon>Heliantheae alliance</taxon>
        <taxon>Madieae</taxon>
        <taxon>Madiinae</taxon>
        <taxon>Deinandra</taxon>
    </lineage>
</organism>
<dbReference type="AlphaFoldDB" id="A0AAP0H3P7"/>
<protein>
    <submittedName>
        <fullName evidence="8">Uncharacterized protein</fullName>
    </submittedName>
</protein>
<accession>A0AAP0H3P7</accession>
<feature type="domain" description="DM2" evidence="6">
    <location>
        <begin position="279"/>
        <end position="358"/>
    </location>
</feature>
<dbReference type="PROSITE" id="PS51925">
    <property type="entry name" value="SWIB_MDM2"/>
    <property type="match status" value="2"/>
</dbReference>
<dbReference type="CDD" id="cd10567">
    <property type="entry name" value="SWIB-MDM2_like"/>
    <property type="match status" value="2"/>
</dbReference>
<feature type="compositionally biased region" description="Acidic residues" evidence="5">
    <location>
        <begin position="87"/>
        <end position="100"/>
    </location>
</feature>
<feature type="compositionally biased region" description="Basic and acidic residues" evidence="5">
    <location>
        <begin position="251"/>
        <end position="274"/>
    </location>
</feature>
<dbReference type="EMBL" id="JBCNJP010000011">
    <property type="protein sequence ID" value="KAK9071161.1"/>
    <property type="molecule type" value="Genomic_DNA"/>
</dbReference>
<feature type="compositionally biased region" description="Basic and acidic residues" evidence="5">
    <location>
        <begin position="209"/>
        <end position="224"/>
    </location>
</feature>
<dbReference type="InterPro" id="IPR014876">
    <property type="entry name" value="DEK_C"/>
</dbReference>
<sequence length="361" mass="41221">MLTDSELLQRLHDVLRTSDLDTATGATVRRRLEQELGLDLSDKKAFIRQQIDLYLQSHYTDGRTEGEGGESENGKVEESENGGSVSEEVEDQAEEEESDAEEKKMNSKSKKTPASTKKRGGGGFSKPCALSPQLQKLIGEPEMARTEVVKRIWAYIKEKDLQNPENKRKILCDETLHEIFRVKSIDMFQMNKALSKHIWPIEEEEATVKATDKNKQNKRGRDSENAATVKPSDKNKQNKRVKDSENVDTVKPSDENKRKKRVKEEEPKEKENGKKKASGFVSPLPISDELAQFFGTGEKELSRSEVVKRMWEYIKQNDLQDPSDKRQILCDDKLKELFNVDSFVGFTVSKLLTAHFIKEKK</sequence>
<feature type="region of interest" description="Disordered" evidence="5">
    <location>
        <begin position="209"/>
        <end position="281"/>
    </location>
</feature>
<proteinExistence type="predicted"/>
<reference evidence="8 9" key="1">
    <citation type="submission" date="2024-04" db="EMBL/GenBank/DDBJ databases">
        <title>The reference genome of an endangered Asteraceae, Deinandra increscens subsp. villosa, native to the Central Coast of California.</title>
        <authorList>
            <person name="Guilliams M."/>
            <person name="Hasenstab-Lehman K."/>
            <person name="Meyer R."/>
            <person name="Mcevoy S."/>
        </authorList>
    </citation>
    <scope>NUCLEOTIDE SEQUENCE [LARGE SCALE GENOMIC DNA]</scope>
    <source>
        <tissue evidence="8">Leaf</tissue>
    </source>
</reference>
<dbReference type="PANTHER" id="PTHR13844">
    <property type="entry name" value="SWI/SNF-RELATED MATRIX-ASSOCIATED ACTIN-DEPENDENT REGULATOR OF CHROMATIN SUBFAMILY D"/>
    <property type="match status" value="1"/>
</dbReference>
<evidence type="ECO:0000313" key="9">
    <source>
        <dbReference type="Proteomes" id="UP001408789"/>
    </source>
</evidence>
<feature type="compositionally biased region" description="Basic residues" evidence="5">
    <location>
        <begin position="106"/>
        <end position="120"/>
    </location>
</feature>
<dbReference type="SUPFAM" id="SSF109715">
    <property type="entry name" value="DEK C-terminal domain"/>
    <property type="match status" value="1"/>
</dbReference>
<evidence type="ECO:0000256" key="3">
    <source>
        <dbReference type="ARBA" id="ARBA00023163"/>
    </source>
</evidence>
<keyword evidence="3" id="KW-0804">Transcription</keyword>
<dbReference type="FunFam" id="1.10.245.10:FF:000004">
    <property type="entry name" value="Upstream activation factor subunit"/>
    <property type="match status" value="2"/>
</dbReference>
<evidence type="ECO:0000259" key="7">
    <source>
        <dbReference type="PROSITE" id="PS51998"/>
    </source>
</evidence>
<dbReference type="InterPro" id="IPR003121">
    <property type="entry name" value="SWIB_MDM2_domain"/>
</dbReference>
<gene>
    <name evidence="8" type="ORF">SSX86_009729</name>
</gene>
<dbReference type="Gene3D" id="1.10.245.10">
    <property type="entry name" value="SWIB/MDM2 domain"/>
    <property type="match status" value="2"/>
</dbReference>
<dbReference type="GO" id="GO:0001181">
    <property type="term" value="F:RNA polymerase I general transcription initiation factor activity"/>
    <property type="evidence" value="ECO:0007669"/>
    <property type="project" value="UniProtKB-ARBA"/>
</dbReference>
<feature type="domain" description="DEK-C" evidence="7">
    <location>
        <begin position="1"/>
        <end position="56"/>
    </location>
</feature>
<evidence type="ECO:0000313" key="8">
    <source>
        <dbReference type="EMBL" id="KAK9071161.1"/>
    </source>
</evidence>
<dbReference type="Gene3D" id="1.10.10.60">
    <property type="entry name" value="Homeodomain-like"/>
    <property type="match status" value="1"/>
</dbReference>
<comment type="caution">
    <text evidence="8">The sequence shown here is derived from an EMBL/GenBank/DDBJ whole genome shotgun (WGS) entry which is preliminary data.</text>
</comment>
<name>A0AAP0H3P7_9ASTR</name>
<evidence type="ECO:0000256" key="2">
    <source>
        <dbReference type="ARBA" id="ARBA00023015"/>
    </source>
</evidence>
<comment type="subcellular location">
    <subcellularLocation>
        <location evidence="1">Nucleus</location>
    </subcellularLocation>
</comment>
<evidence type="ECO:0000256" key="1">
    <source>
        <dbReference type="ARBA" id="ARBA00004123"/>
    </source>
</evidence>
<dbReference type="Pfam" id="PF02201">
    <property type="entry name" value="SWIB"/>
    <property type="match status" value="2"/>
</dbReference>
<evidence type="ECO:0000259" key="6">
    <source>
        <dbReference type="PROSITE" id="PS51925"/>
    </source>
</evidence>
<dbReference type="InterPro" id="IPR019835">
    <property type="entry name" value="SWIB_domain"/>
</dbReference>
<feature type="region of interest" description="Disordered" evidence="5">
    <location>
        <begin position="58"/>
        <end position="129"/>
    </location>
</feature>
<feature type="domain" description="DM2" evidence="6">
    <location>
        <begin position="123"/>
        <end position="200"/>
    </location>
</feature>
<evidence type="ECO:0000256" key="4">
    <source>
        <dbReference type="ARBA" id="ARBA00023242"/>
    </source>
</evidence>
<dbReference type="Proteomes" id="UP001408789">
    <property type="component" value="Unassembled WGS sequence"/>
</dbReference>
<dbReference type="PROSITE" id="PS51998">
    <property type="entry name" value="DEK_C"/>
    <property type="match status" value="1"/>
</dbReference>
<feature type="compositionally biased region" description="Basic and acidic residues" evidence="5">
    <location>
        <begin position="231"/>
        <end position="245"/>
    </location>
</feature>
<dbReference type="InterPro" id="IPR036885">
    <property type="entry name" value="SWIB_MDM2_dom_sf"/>
</dbReference>
<keyword evidence="4" id="KW-0539">Nucleus</keyword>
<feature type="compositionally biased region" description="Basic and acidic residues" evidence="5">
    <location>
        <begin position="60"/>
        <end position="78"/>
    </location>
</feature>
<dbReference type="SUPFAM" id="SSF47592">
    <property type="entry name" value="SWIB/MDM2 domain"/>
    <property type="match status" value="2"/>
</dbReference>
<keyword evidence="2" id="KW-0805">Transcription regulation</keyword>
<dbReference type="SMART" id="SM00151">
    <property type="entry name" value="SWIB"/>
    <property type="match status" value="2"/>
</dbReference>